<proteinExistence type="predicted"/>
<dbReference type="InterPro" id="IPR051617">
    <property type="entry name" value="UNC-93-like_regulator"/>
</dbReference>
<evidence type="ECO:0000256" key="2">
    <source>
        <dbReference type="ARBA" id="ARBA00022692"/>
    </source>
</evidence>
<dbReference type="PANTHER" id="PTHR23294:SF19">
    <property type="entry name" value="DUF895 DOMAIN MEMBRANE PROTEIN-RELATED"/>
    <property type="match status" value="1"/>
</dbReference>
<dbReference type="GO" id="GO:0016020">
    <property type="term" value="C:membrane"/>
    <property type="evidence" value="ECO:0007669"/>
    <property type="project" value="UniProtKB-SubCell"/>
</dbReference>
<evidence type="ECO:0000256" key="3">
    <source>
        <dbReference type="ARBA" id="ARBA00022989"/>
    </source>
</evidence>
<evidence type="ECO:0000313" key="7">
    <source>
        <dbReference type="EMBL" id="KAF9755616.1"/>
    </source>
</evidence>
<dbReference type="AlphaFoldDB" id="A0A8H7NH80"/>
<gene>
    <name evidence="7" type="ORF">IM811_011057</name>
</gene>
<reference evidence="7" key="1">
    <citation type="submission" date="2020-10" db="EMBL/GenBank/DDBJ databases">
        <title>High-Quality Genome Resource of Clonostachys rosea strain S41 by Oxford Nanopore Long-Read Sequencing.</title>
        <authorList>
            <person name="Wang H."/>
        </authorList>
    </citation>
    <scope>NUCLEOTIDE SEQUENCE</scope>
    <source>
        <strain evidence="7">S41</strain>
    </source>
</reference>
<evidence type="ECO:0000256" key="1">
    <source>
        <dbReference type="ARBA" id="ARBA00004141"/>
    </source>
</evidence>
<feature type="transmembrane region" description="Helical" evidence="6">
    <location>
        <begin position="156"/>
        <end position="177"/>
    </location>
</feature>
<feature type="transmembrane region" description="Helical" evidence="6">
    <location>
        <begin position="62"/>
        <end position="81"/>
    </location>
</feature>
<dbReference type="InterPro" id="IPR010291">
    <property type="entry name" value="Ion_channel_UNC-93"/>
</dbReference>
<feature type="compositionally biased region" description="Polar residues" evidence="5">
    <location>
        <begin position="449"/>
        <end position="465"/>
    </location>
</feature>
<feature type="transmembrane region" description="Helical" evidence="6">
    <location>
        <begin position="30"/>
        <end position="50"/>
    </location>
</feature>
<keyword evidence="4 6" id="KW-0472">Membrane</keyword>
<accession>A0A8H7NH80</accession>
<dbReference type="Gene3D" id="1.20.1250.20">
    <property type="entry name" value="MFS general substrate transporter like domains"/>
    <property type="match status" value="1"/>
</dbReference>
<evidence type="ECO:0000313" key="8">
    <source>
        <dbReference type="Proteomes" id="UP000616885"/>
    </source>
</evidence>
<feature type="transmembrane region" description="Helical" evidence="6">
    <location>
        <begin position="311"/>
        <end position="331"/>
    </location>
</feature>
<dbReference type="PANTHER" id="PTHR23294">
    <property type="entry name" value="ET TRANSLATION PRODUCT-RELATED"/>
    <property type="match status" value="1"/>
</dbReference>
<comment type="subcellular location">
    <subcellularLocation>
        <location evidence="1">Membrane</location>
        <topology evidence="1">Multi-pass membrane protein</topology>
    </subcellularLocation>
</comment>
<name>A0A8H7NH80_BIOOC</name>
<feature type="transmembrane region" description="Helical" evidence="6">
    <location>
        <begin position="122"/>
        <end position="144"/>
    </location>
</feature>
<dbReference type="EMBL" id="JADCTT010000003">
    <property type="protein sequence ID" value="KAF9755616.1"/>
    <property type="molecule type" value="Genomic_DNA"/>
</dbReference>
<feature type="transmembrane region" description="Helical" evidence="6">
    <location>
        <begin position="351"/>
        <end position="374"/>
    </location>
</feature>
<sequence>MADTKAALEANVAAPREHNTHKVTWYRSTYWNCFILGLCNFLAPGIWGAMNSLGAGGMQRPYLVNAANAISFSLMVLSCFFSSTVVHYIGVKYTLILGAMGYAPYAAGLYTNNKFGTEWSVLLGAVLCGLGAGLFWMSEAAIALSYPEPYNKGRFLGFWLSFRLAGQVLGGAINLGINADRSEAGSVSYAVYLVFIALQSLGPFIGLLISKPENVQRTDGLKVKLSVDHSPWSELKSTARLFITKKYLLTIPFIAQGIYTEAVMFTFSSLWFSVRVRALGSFLSGVVAIISGNLLGAFLDYSNISIKKRARYAFVVVATLQGGWFIWATILVTGYKKSLPTFDWVDSAFGSPFACFLFLIIGFQLNYMFFYFIVGNLAESPEEVVRISALLRGTESAVQAISYGLNSLESFAAVGGFYLNFGLWGISLYPAWLVIRQIGIIYNGPKESQAGSETDSPESSGQPSAPVTVEVGNK</sequence>
<dbReference type="Proteomes" id="UP000616885">
    <property type="component" value="Unassembled WGS sequence"/>
</dbReference>
<keyword evidence="2 6" id="KW-0812">Transmembrane</keyword>
<dbReference type="Pfam" id="PF05978">
    <property type="entry name" value="UNC-93"/>
    <property type="match status" value="1"/>
</dbReference>
<feature type="region of interest" description="Disordered" evidence="5">
    <location>
        <begin position="447"/>
        <end position="474"/>
    </location>
</feature>
<keyword evidence="3 6" id="KW-1133">Transmembrane helix</keyword>
<dbReference type="SUPFAM" id="SSF103473">
    <property type="entry name" value="MFS general substrate transporter"/>
    <property type="match status" value="1"/>
</dbReference>
<feature type="transmembrane region" description="Helical" evidence="6">
    <location>
        <begin position="93"/>
        <end position="110"/>
    </location>
</feature>
<feature type="transmembrane region" description="Helical" evidence="6">
    <location>
        <begin position="247"/>
        <end position="272"/>
    </location>
</feature>
<feature type="transmembrane region" description="Helical" evidence="6">
    <location>
        <begin position="189"/>
        <end position="209"/>
    </location>
</feature>
<evidence type="ECO:0000256" key="5">
    <source>
        <dbReference type="SAM" id="MobiDB-lite"/>
    </source>
</evidence>
<protein>
    <submittedName>
        <fullName evidence="7">Uncharacterized protein</fullName>
    </submittedName>
</protein>
<organism evidence="7 8">
    <name type="scientific">Bionectria ochroleuca</name>
    <name type="common">Gliocladium roseum</name>
    <dbReference type="NCBI Taxonomy" id="29856"/>
    <lineage>
        <taxon>Eukaryota</taxon>
        <taxon>Fungi</taxon>
        <taxon>Dikarya</taxon>
        <taxon>Ascomycota</taxon>
        <taxon>Pezizomycotina</taxon>
        <taxon>Sordariomycetes</taxon>
        <taxon>Hypocreomycetidae</taxon>
        <taxon>Hypocreales</taxon>
        <taxon>Bionectriaceae</taxon>
        <taxon>Clonostachys</taxon>
    </lineage>
</organism>
<comment type="caution">
    <text evidence="7">The sequence shown here is derived from an EMBL/GenBank/DDBJ whole genome shotgun (WGS) entry which is preliminary data.</text>
</comment>
<evidence type="ECO:0000256" key="4">
    <source>
        <dbReference type="ARBA" id="ARBA00023136"/>
    </source>
</evidence>
<evidence type="ECO:0000256" key="6">
    <source>
        <dbReference type="SAM" id="Phobius"/>
    </source>
</evidence>
<feature type="transmembrane region" description="Helical" evidence="6">
    <location>
        <begin position="278"/>
        <end position="299"/>
    </location>
</feature>
<dbReference type="InterPro" id="IPR036259">
    <property type="entry name" value="MFS_trans_sf"/>
</dbReference>